<dbReference type="RefSeq" id="WP_077813191.1">
    <property type="nucleotide sequence ID" value="NZ_CP014692.1"/>
</dbReference>
<keyword evidence="2" id="KW-1185">Reference proteome</keyword>
<protein>
    <submittedName>
        <fullName evidence="1">Uncharacterized protein</fullName>
    </submittedName>
</protein>
<dbReference type="EMBL" id="CP014692">
    <property type="protein sequence ID" value="AQS85146.1"/>
    <property type="molecule type" value="Genomic_DNA"/>
</dbReference>
<name>A0A1U9KHB3_ACEAC</name>
<dbReference type="KEGG" id="aace:A0U92_10530"/>
<proteinExistence type="predicted"/>
<dbReference type="AlphaFoldDB" id="A0A1U9KHB3"/>
<dbReference type="OrthoDB" id="7226381at2"/>
<dbReference type="Proteomes" id="UP000188937">
    <property type="component" value="Chromosome"/>
</dbReference>
<evidence type="ECO:0000313" key="1">
    <source>
        <dbReference type="EMBL" id="AQS85146.1"/>
    </source>
</evidence>
<accession>A0A1U9KHB3</accession>
<organism evidence="1 2">
    <name type="scientific">Acetobacter aceti</name>
    <dbReference type="NCBI Taxonomy" id="435"/>
    <lineage>
        <taxon>Bacteria</taxon>
        <taxon>Pseudomonadati</taxon>
        <taxon>Pseudomonadota</taxon>
        <taxon>Alphaproteobacteria</taxon>
        <taxon>Acetobacterales</taxon>
        <taxon>Acetobacteraceae</taxon>
        <taxon>Acetobacter</taxon>
        <taxon>Acetobacter subgen. Acetobacter</taxon>
    </lineage>
</organism>
<gene>
    <name evidence="1" type="ORF">A0U92_10530</name>
</gene>
<sequence length="189" mass="21382">MSISAFDNLSSYIEYYKKNGGPSLIPIDIIGDELDITKATVVRMLQDGRLEGIKIGRSLYTSTESYISFVHDEKQRVQKVRLFLEECAKNGEIVTYAPVMEHVGLRWQSPPDRKIIGRILGEISTDTHKEKKIFLTAIVHKKQGSRTIPGNGFFDLVEYITGESPRGDEHTAAMNAANKVFKYYAKHRS</sequence>
<evidence type="ECO:0000313" key="2">
    <source>
        <dbReference type="Proteomes" id="UP000188937"/>
    </source>
</evidence>
<reference evidence="1 2" key="1">
    <citation type="submission" date="2016-03" db="EMBL/GenBank/DDBJ databases">
        <title>Acetic acid bacteria sequencing.</title>
        <authorList>
            <person name="Brandt J."/>
            <person name="Jakob F."/>
            <person name="Vogel R.F."/>
        </authorList>
    </citation>
    <scope>NUCLEOTIDE SEQUENCE [LARGE SCALE GENOMIC DNA]</scope>
    <source>
        <strain evidence="1 2">TMW2.1153</strain>
    </source>
</reference>